<feature type="region of interest" description="Disordered" evidence="7">
    <location>
        <begin position="1"/>
        <end position="20"/>
    </location>
</feature>
<dbReference type="Gene3D" id="1.10.10.10">
    <property type="entry name" value="Winged helix-like DNA-binding domain superfamily/Winged helix DNA-binding domain"/>
    <property type="match status" value="1"/>
</dbReference>
<dbReference type="InterPro" id="IPR013325">
    <property type="entry name" value="RNA_pol_sigma_r2"/>
</dbReference>
<gene>
    <name evidence="10" type="ORF">DFR59_10795</name>
</gene>
<dbReference type="InterPro" id="IPR014284">
    <property type="entry name" value="RNA_pol_sigma-70_dom"/>
</dbReference>
<dbReference type="SUPFAM" id="SSF88659">
    <property type="entry name" value="Sigma3 and sigma4 domains of RNA polymerase sigma factors"/>
    <property type="match status" value="1"/>
</dbReference>
<evidence type="ECO:0000256" key="4">
    <source>
        <dbReference type="ARBA" id="ARBA00023125"/>
    </source>
</evidence>
<comment type="similarity">
    <text evidence="1 6">Belongs to the sigma-70 factor family. ECF subfamily.</text>
</comment>
<keyword evidence="2 6" id="KW-0805">Transcription regulation</keyword>
<dbReference type="EMBL" id="QQAY01000007">
    <property type="protein sequence ID" value="RDI41641.1"/>
    <property type="molecule type" value="Genomic_DNA"/>
</dbReference>
<dbReference type="InterPro" id="IPR013249">
    <property type="entry name" value="RNA_pol_sigma70_r4_t2"/>
</dbReference>
<evidence type="ECO:0000256" key="2">
    <source>
        <dbReference type="ARBA" id="ARBA00023015"/>
    </source>
</evidence>
<dbReference type="Gene3D" id="1.10.1740.10">
    <property type="match status" value="1"/>
</dbReference>
<dbReference type="InterPro" id="IPR000838">
    <property type="entry name" value="RNA_pol_sigma70_ECF_CS"/>
</dbReference>
<dbReference type="InterPro" id="IPR007627">
    <property type="entry name" value="RNA_pol_sigma70_r2"/>
</dbReference>
<evidence type="ECO:0000259" key="9">
    <source>
        <dbReference type="Pfam" id="PF08281"/>
    </source>
</evidence>
<evidence type="ECO:0000256" key="5">
    <source>
        <dbReference type="ARBA" id="ARBA00023163"/>
    </source>
</evidence>
<dbReference type="Pfam" id="PF04542">
    <property type="entry name" value="Sigma70_r2"/>
    <property type="match status" value="1"/>
</dbReference>
<dbReference type="InterPro" id="IPR039425">
    <property type="entry name" value="RNA_pol_sigma-70-like"/>
</dbReference>
<dbReference type="AlphaFoldDB" id="A0A370GD54"/>
<keyword evidence="11" id="KW-1185">Reference proteome</keyword>
<dbReference type="PANTHER" id="PTHR43133:SF60">
    <property type="entry name" value="RNA POLYMERASE SIGMA FACTOR SIGV"/>
    <property type="match status" value="1"/>
</dbReference>
<dbReference type="GO" id="GO:0006950">
    <property type="term" value="P:response to stress"/>
    <property type="evidence" value="ECO:0007669"/>
    <property type="project" value="UniProtKB-ARBA"/>
</dbReference>
<accession>A0A370GD54</accession>
<evidence type="ECO:0000256" key="3">
    <source>
        <dbReference type="ARBA" id="ARBA00023082"/>
    </source>
</evidence>
<evidence type="ECO:0000259" key="8">
    <source>
        <dbReference type="Pfam" id="PF04542"/>
    </source>
</evidence>
<dbReference type="PANTHER" id="PTHR43133">
    <property type="entry name" value="RNA POLYMERASE ECF-TYPE SIGMA FACTO"/>
    <property type="match status" value="1"/>
</dbReference>
<evidence type="ECO:0000256" key="6">
    <source>
        <dbReference type="RuleBase" id="RU000716"/>
    </source>
</evidence>
<dbReference type="GO" id="GO:0006352">
    <property type="term" value="P:DNA-templated transcription initiation"/>
    <property type="evidence" value="ECO:0007669"/>
    <property type="project" value="InterPro"/>
</dbReference>
<organism evidence="10 11">
    <name type="scientific">Falsibacillus pallidus</name>
    <dbReference type="NCBI Taxonomy" id="493781"/>
    <lineage>
        <taxon>Bacteria</taxon>
        <taxon>Bacillati</taxon>
        <taxon>Bacillota</taxon>
        <taxon>Bacilli</taxon>
        <taxon>Bacillales</taxon>
        <taxon>Bacillaceae</taxon>
        <taxon>Falsibacillus</taxon>
    </lineage>
</organism>
<dbReference type="NCBIfam" id="TIGR02937">
    <property type="entry name" value="sigma70-ECF"/>
    <property type="match status" value="1"/>
</dbReference>
<feature type="domain" description="RNA polymerase sigma factor 70 region 4 type 2" evidence="9">
    <location>
        <begin position="136"/>
        <end position="180"/>
    </location>
</feature>
<keyword evidence="3 6" id="KW-0731">Sigma factor</keyword>
<dbReference type="SUPFAM" id="SSF88946">
    <property type="entry name" value="Sigma2 domain of RNA polymerase sigma factors"/>
    <property type="match status" value="1"/>
</dbReference>
<feature type="compositionally biased region" description="Basic and acidic residues" evidence="7">
    <location>
        <begin position="1"/>
        <end position="17"/>
    </location>
</feature>
<dbReference type="Proteomes" id="UP000255326">
    <property type="component" value="Unassembled WGS sequence"/>
</dbReference>
<evidence type="ECO:0000256" key="1">
    <source>
        <dbReference type="ARBA" id="ARBA00010641"/>
    </source>
</evidence>
<reference evidence="10 11" key="1">
    <citation type="submission" date="2018-07" db="EMBL/GenBank/DDBJ databases">
        <title>Genomic Encyclopedia of Type Strains, Phase IV (KMG-IV): sequencing the most valuable type-strain genomes for metagenomic binning, comparative biology and taxonomic classification.</title>
        <authorList>
            <person name="Goeker M."/>
        </authorList>
    </citation>
    <scope>NUCLEOTIDE SEQUENCE [LARGE SCALE GENOMIC DNA]</scope>
    <source>
        <strain evidence="10 11">DSM 25281</strain>
    </source>
</reference>
<dbReference type="GO" id="GO:0003677">
    <property type="term" value="F:DNA binding"/>
    <property type="evidence" value="ECO:0007669"/>
    <property type="project" value="UniProtKB-KW"/>
</dbReference>
<proteinExistence type="inferred from homology"/>
<dbReference type="GO" id="GO:0016987">
    <property type="term" value="F:sigma factor activity"/>
    <property type="evidence" value="ECO:0007669"/>
    <property type="project" value="UniProtKB-KW"/>
</dbReference>
<feature type="domain" description="RNA polymerase sigma-70 region 2" evidence="8">
    <location>
        <begin position="29"/>
        <end position="95"/>
    </location>
</feature>
<keyword evidence="5 6" id="KW-0804">Transcription</keyword>
<evidence type="ECO:0000313" key="11">
    <source>
        <dbReference type="Proteomes" id="UP000255326"/>
    </source>
</evidence>
<evidence type="ECO:0000256" key="7">
    <source>
        <dbReference type="SAM" id="MobiDB-lite"/>
    </source>
</evidence>
<dbReference type="CDD" id="cd06171">
    <property type="entry name" value="Sigma70_r4"/>
    <property type="match status" value="1"/>
</dbReference>
<evidence type="ECO:0000313" key="10">
    <source>
        <dbReference type="EMBL" id="RDI41641.1"/>
    </source>
</evidence>
<comment type="caution">
    <text evidence="10">The sequence shown here is derived from an EMBL/GenBank/DDBJ whole genome shotgun (WGS) entry which is preliminary data.</text>
</comment>
<dbReference type="InterPro" id="IPR036388">
    <property type="entry name" value="WH-like_DNA-bd_sf"/>
</dbReference>
<dbReference type="PROSITE" id="PS01063">
    <property type="entry name" value="SIGMA70_ECF"/>
    <property type="match status" value="1"/>
</dbReference>
<keyword evidence="4 6" id="KW-0238">DNA-binding</keyword>
<dbReference type="Pfam" id="PF08281">
    <property type="entry name" value="Sigma70_r4_2"/>
    <property type="match status" value="1"/>
</dbReference>
<dbReference type="InterPro" id="IPR013324">
    <property type="entry name" value="RNA_pol_sigma_r3/r4-like"/>
</dbReference>
<sequence>MEKSQYRGERDYQDHQDQTSSQTAILENLIDQYETAITQFAFTYVKDWGAAQDITQEVFIKVYGKLESFQQRSSMKTWLFSITANQCKDFLRVQESRKRKLTSFIQRVFTHQEEKTPEDMLQEKHQNASLAQDVLALPVKYREIIILYYYEELNTNEIAALLDQSPSTIRTKLDRARKQLKELNERRAEA</sequence>
<name>A0A370GD54_9BACI</name>
<protein>
    <recommendedName>
        <fullName evidence="6">RNA polymerase sigma factor</fullName>
    </recommendedName>
</protein>